<name>J2SW04_9FLAO</name>
<accession>J2SW04</accession>
<dbReference type="AlphaFoldDB" id="J2SW04"/>
<evidence type="ECO:0000313" key="3">
    <source>
        <dbReference type="Proteomes" id="UP000007509"/>
    </source>
</evidence>
<dbReference type="OrthoDB" id="1274328at2"/>
<organism evidence="2 3">
    <name type="scientific">Chryseobacterium populi</name>
    <dbReference type="NCBI Taxonomy" id="1144316"/>
    <lineage>
        <taxon>Bacteria</taxon>
        <taxon>Pseudomonadati</taxon>
        <taxon>Bacteroidota</taxon>
        <taxon>Flavobacteriia</taxon>
        <taxon>Flavobacteriales</taxon>
        <taxon>Weeksellaceae</taxon>
        <taxon>Chryseobacterium group</taxon>
        <taxon>Chryseobacterium</taxon>
    </lineage>
</organism>
<dbReference type="Proteomes" id="UP000007509">
    <property type="component" value="Unassembled WGS sequence"/>
</dbReference>
<evidence type="ECO:0000313" key="2">
    <source>
        <dbReference type="EMBL" id="EJL69787.1"/>
    </source>
</evidence>
<evidence type="ECO:0000256" key="1">
    <source>
        <dbReference type="SAM" id="MobiDB-lite"/>
    </source>
</evidence>
<protein>
    <submittedName>
        <fullName evidence="2">Uncharacterized protein</fullName>
    </submittedName>
</protein>
<reference evidence="2 3" key="1">
    <citation type="journal article" date="2012" name="J. Bacteriol.">
        <title>Twenty-one genome sequences from Pseudomonas species and 19 genome sequences from diverse bacteria isolated from the rhizosphere and endosphere of Populus deltoides.</title>
        <authorList>
            <person name="Brown S.D."/>
            <person name="Utturkar S.M."/>
            <person name="Klingeman D.M."/>
            <person name="Johnson C.M."/>
            <person name="Martin S.L."/>
            <person name="Land M.L."/>
            <person name="Lu T.Y."/>
            <person name="Schadt C.W."/>
            <person name="Doktycz M.J."/>
            <person name="Pelletier D.A."/>
        </authorList>
    </citation>
    <scope>NUCLEOTIDE SEQUENCE [LARGE SCALE GENOMIC DNA]</scope>
    <source>
        <strain evidence="2 3">CF314</strain>
    </source>
</reference>
<comment type="caution">
    <text evidence="2">The sequence shown here is derived from an EMBL/GenBank/DDBJ whole genome shotgun (WGS) entry which is preliminary data.</text>
</comment>
<proteinExistence type="predicted"/>
<sequence>MKNSQKKDELFSKFQNSKIERIKLDKISGGKRIPTSPIDVQTGLTSSGNHDNDVTPPDYYYDGTL</sequence>
<dbReference type="RefSeq" id="WP_007845169.1">
    <property type="nucleotide sequence ID" value="NZ_AKJY01000065.1"/>
</dbReference>
<feature type="region of interest" description="Disordered" evidence="1">
    <location>
        <begin position="26"/>
        <end position="65"/>
    </location>
</feature>
<gene>
    <name evidence="2" type="ORF">PMI13_03079</name>
</gene>
<dbReference type="EMBL" id="AKJY01000065">
    <property type="protein sequence ID" value="EJL69787.1"/>
    <property type="molecule type" value="Genomic_DNA"/>
</dbReference>
<keyword evidence="3" id="KW-1185">Reference proteome</keyword>
<feature type="compositionally biased region" description="Polar residues" evidence="1">
    <location>
        <begin position="38"/>
        <end position="49"/>
    </location>
</feature>